<dbReference type="CDD" id="cd12148">
    <property type="entry name" value="fungal_TF_MHR"/>
    <property type="match status" value="1"/>
</dbReference>
<evidence type="ECO:0000313" key="9">
    <source>
        <dbReference type="Proteomes" id="UP000326757"/>
    </source>
</evidence>
<accession>A0A5N6KF73</accession>
<keyword evidence="5" id="KW-0539">Nucleus</keyword>
<dbReference type="GO" id="GO:0000976">
    <property type="term" value="F:transcription cis-regulatory region binding"/>
    <property type="evidence" value="ECO:0007669"/>
    <property type="project" value="TreeGrafter"/>
</dbReference>
<keyword evidence="4" id="KW-0804">Transcription</keyword>
<dbReference type="SUPFAM" id="SSF56219">
    <property type="entry name" value="DNase I-like"/>
    <property type="match status" value="1"/>
</dbReference>
<dbReference type="FunFam" id="3.60.10.10:FF:000101">
    <property type="entry name" value="Endonuclease/exonuclease/phosphatase family protein"/>
    <property type="match status" value="1"/>
</dbReference>
<evidence type="ECO:0000256" key="3">
    <source>
        <dbReference type="ARBA" id="ARBA00023125"/>
    </source>
</evidence>
<dbReference type="Proteomes" id="UP000326757">
    <property type="component" value="Unassembled WGS sequence"/>
</dbReference>
<proteinExistence type="predicted"/>
<feature type="compositionally biased region" description="Polar residues" evidence="6">
    <location>
        <begin position="431"/>
        <end position="442"/>
    </location>
</feature>
<evidence type="ECO:0000256" key="6">
    <source>
        <dbReference type="SAM" id="MobiDB-lite"/>
    </source>
</evidence>
<dbReference type="InterPro" id="IPR005135">
    <property type="entry name" value="Endo/exonuclease/phosphatase"/>
</dbReference>
<dbReference type="AlphaFoldDB" id="A0A5N6KF73"/>
<name>A0A5N6KF73_MONLA</name>
<keyword evidence="9" id="KW-1185">Reference proteome</keyword>
<feature type="compositionally biased region" description="Basic residues" evidence="6">
    <location>
        <begin position="408"/>
        <end position="419"/>
    </location>
</feature>
<feature type="domain" description="Endonuclease/exonuclease/phosphatase" evidence="7">
    <location>
        <begin position="72"/>
        <end position="295"/>
    </location>
</feature>
<evidence type="ECO:0000256" key="5">
    <source>
        <dbReference type="ARBA" id="ARBA00023242"/>
    </source>
</evidence>
<dbReference type="CDD" id="cd09083">
    <property type="entry name" value="EEP-1"/>
    <property type="match status" value="1"/>
</dbReference>
<evidence type="ECO:0000256" key="2">
    <source>
        <dbReference type="ARBA" id="ARBA00023015"/>
    </source>
</evidence>
<comment type="caution">
    <text evidence="8">The sequence shown here is derived from an EMBL/GenBank/DDBJ whole genome shotgun (WGS) entry which is preliminary data.</text>
</comment>
<evidence type="ECO:0000313" key="8">
    <source>
        <dbReference type="EMBL" id="KAB8301652.1"/>
    </source>
</evidence>
<protein>
    <recommendedName>
        <fullName evidence="7">Endonuclease/exonuclease/phosphatase domain-containing protein</fullName>
    </recommendedName>
</protein>
<dbReference type="Gene3D" id="3.60.10.10">
    <property type="entry name" value="Endonuclease/exonuclease/phosphatase"/>
    <property type="match status" value="1"/>
</dbReference>
<evidence type="ECO:0000256" key="1">
    <source>
        <dbReference type="ARBA" id="ARBA00004123"/>
    </source>
</evidence>
<feature type="compositionally biased region" description="Basic and acidic residues" evidence="6">
    <location>
        <begin position="420"/>
        <end position="429"/>
    </location>
</feature>
<dbReference type="GO" id="GO:0003824">
    <property type="term" value="F:catalytic activity"/>
    <property type="evidence" value="ECO:0007669"/>
    <property type="project" value="InterPro"/>
</dbReference>
<dbReference type="Pfam" id="PF03372">
    <property type="entry name" value="Exo_endo_phos"/>
    <property type="match status" value="1"/>
</dbReference>
<sequence length="972" mass="109271">MTREKTLSNFEDERIFISTSSKNNNSTSIPVRVITHNIRYATESPFKGEELWSIRCPRLCSELVFNSTKPETFICLQEVLHSQLIDIHNALNQGPGSEWSHLGVGRDDGKESGEYSPIFYRPAVWDLVLYRTFWLSETPDKPSFGWDAGCIRLVTLGIFRHWSTNEVVVIMSTHLDNAGPISRQKSAELILEKVGHYKSIYAPAALLLAGDFNSPPDDEAYKTMTSPISSMTDVRDLIPEKNRYGNELTFTSFGYVDNTPTRIDFIFSAKATSVRYGTYAVLSNRYDDGVYLSDHRAVVADIEFERLAMSARLVIYSSHVLGLHVLRLLPIKLFSIPLTILELFHTAQSFFFFLIFMKVKHKTIVEIRLHPRFSMLHRFGSVYPRPDDNAICQRCHQTKGQCIVREKARPRRSRGARRAGRLEPPKVEDSPLSSNTSISTENPLKDGEFSLDLPTAVYHDPKKDAEFLQDHHKRIFKDDNSRSPTPSKEILHLPPKYISSRKLTLSQATHLLNSYIPKLPFFPFVTLPGSPTIPTLSQQSPFLLLAILTVAAIPHPYLHHQLDQEFRRVLSLKLIVESQKSLDYLLGLLVYIAWYPVHTKPKLNPCSTYMNLANSLALDLGLDQERPQIGPFREFDLKGLVDSNGNWTVEAKRAYMGCYVLGSHLSRSFNKPQIVSYDNLLPSNGDSFIPSIRNTPATAIVILERISDRINDTWTAKTYPQMDTLSTELYIQVFAAELETWKRNVPESITTSPLLALYHKFTHLSLYSHSLRLLRRPAAIESSASEKFDTSSNKGRRKQLDKYFIMHGMLSTVKKTWEKRVEAIAPKASTISRGKCPVFDPGMASLLESASLDFDFGDMEAWDDNLDEAMMEWNNNIEEVGTSSTFSASNSKTPGDGEVGLQVVSGENVTIGGGEVSGVSQHGSGGTIYNDLWATMTCSWAEQPPAWSILDLEGVNIGGNGGGVFGYQVNEG</sequence>
<comment type="subcellular location">
    <subcellularLocation>
        <location evidence="1">Nucleus</location>
    </subcellularLocation>
</comment>
<organism evidence="8 9">
    <name type="scientific">Monilinia laxa</name>
    <name type="common">Brown rot fungus</name>
    <name type="synonym">Sclerotinia laxa</name>
    <dbReference type="NCBI Taxonomy" id="61186"/>
    <lineage>
        <taxon>Eukaryota</taxon>
        <taxon>Fungi</taxon>
        <taxon>Dikarya</taxon>
        <taxon>Ascomycota</taxon>
        <taxon>Pezizomycotina</taxon>
        <taxon>Leotiomycetes</taxon>
        <taxon>Helotiales</taxon>
        <taxon>Sclerotiniaceae</taxon>
        <taxon>Monilinia</taxon>
    </lineage>
</organism>
<dbReference type="OrthoDB" id="5424793at2759"/>
<keyword evidence="3" id="KW-0238">DNA-binding</keyword>
<dbReference type="InterPro" id="IPR051089">
    <property type="entry name" value="prtT"/>
</dbReference>
<evidence type="ECO:0000259" key="7">
    <source>
        <dbReference type="Pfam" id="PF03372"/>
    </source>
</evidence>
<keyword evidence="2" id="KW-0805">Transcription regulation</keyword>
<reference evidence="8 9" key="1">
    <citation type="submission" date="2019-06" db="EMBL/GenBank/DDBJ databases">
        <title>Genome Sequence of the Brown Rot Fungal Pathogen Monilinia laxa.</title>
        <authorList>
            <person name="De Miccolis Angelini R.M."/>
            <person name="Landi L."/>
            <person name="Abate D."/>
            <person name="Pollastro S."/>
            <person name="Romanazzi G."/>
            <person name="Faretra F."/>
        </authorList>
    </citation>
    <scope>NUCLEOTIDE SEQUENCE [LARGE SCALE GENOMIC DNA]</scope>
    <source>
        <strain evidence="8 9">Mlax316</strain>
    </source>
</reference>
<dbReference type="GO" id="GO:0000981">
    <property type="term" value="F:DNA-binding transcription factor activity, RNA polymerase II-specific"/>
    <property type="evidence" value="ECO:0007669"/>
    <property type="project" value="TreeGrafter"/>
</dbReference>
<dbReference type="GO" id="GO:0005634">
    <property type="term" value="C:nucleus"/>
    <property type="evidence" value="ECO:0007669"/>
    <property type="project" value="UniProtKB-SubCell"/>
</dbReference>
<gene>
    <name evidence="8" type="ORF">EYC80_003489</name>
</gene>
<evidence type="ECO:0000256" key="4">
    <source>
        <dbReference type="ARBA" id="ARBA00023163"/>
    </source>
</evidence>
<feature type="region of interest" description="Disordered" evidence="6">
    <location>
        <begin position="406"/>
        <end position="447"/>
    </location>
</feature>
<dbReference type="PANTHER" id="PTHR31845">
    <property type="entry name" value="FINGER DOMAIN PROTEIN, PUTATIVE-RELATED"/>
    <property type="match status" value="1"/>
</dbReference>
<dbReference type="EMBL" id="VIGI01000004">
    <property type="protein sequence ID" value="KAB8301652.1"/>
    <property type="molecule type" value="Genomic_DNA"/>
</dbReference>
<dbReference type="PANTHER" id="PTHR31845:SF10">
    <property type="entry name" value="ZN(II)2CYS6 TRANSCRIPTION FACTOR (EUROFUNG)"/>
    <property type="match status" value="1"/>
</dbReference>
<dbReference type="InterPro" id="IPR036691">
    <property type="entry name" value="Endo/exonu/phosph_ase_sf"/>
</dbReference>